<sequence length="105" mass="11565">MQARFQVKTRHPFDLLASVGRDGVGAIQLFPPDTPMPSVMTMQATPLSEQEVEALLAGYQMAPLGMTTEADFRISLVGAQEKTALLWYQGRWQRPQGSTPAARFA</sequence>
<dbReference type="GO" id="GO:0004674">
    <property type="term" value="F:protein serine/threonine kinase activity"/>
    <property type="evidence" value="ECO:0007669"/>
    <property type="project" value="UniProtKB-EC"/>
</dbReference>
<evidence type="ECO:0000313" key="2">
    <source>
        <dbReference type="Proteomes" id="UP000255248"/>
    </source>
</evidence>
<proteinExistence type="predicted"/>
<dbReference type="AlphaFoldDB" id="A0A376DEV7"/>
<gene>
    <name evidence="1" type="primary">hipA_2</name>
    <name evidence="1" type="ORF">NCTC12121_01720</name>
</gene>
<reference evidence="1 2" key="1">
    <citation type="submission" date="2018-06" db="EMBL/GenBank/DDBJ databases">
        <authorList>
            <consortium name="Pathogen Informatics"/>
            <person name="Doyle S."/>
        </authorList>
    </citation>
    <scope>NUCLEOTIDE SEQUENCE [LARGE SCALE GENOMIC DNA]</scope>
    <source>
        <strain evidence="1 2">NCTC12121</strain>
    </source>
</reference>
<name>A0A376DEV7_9GAMM</name>
<dbReference type="EMBL" id="UFXZ01000001">
    <property type="protein sequence ID" value="STC88242.1"/>
    <property type="molecule type" value="Genomic_DNA"/>
</dbReference>
<dbReference type="EC" id="2.7.11.1" evidence="1"/>
<dbReference type="STRING" id="93378.A9798_08345"/>
<protein>
    <submittedName>
        <fullName evidence="1">Serine/threonine-protein kinase HipA</fullName>
        <ecNumber evidence="1">2.7.11.1</ecNumber>
    </submittedName>
</protein>
<evidence type="ECO:0000313" key="1">
    <source>
        <dbReference type="EMBL" id="STC88242.1"/>
    </source>
</evidence>
<keyword evidence="1" id="KW-0418">Kinase</keyword>
<keyword evidence="1" id="KW-0808">Transferase</keyword>
<dbReference type="Proteomes" id="UP000255248">
    <property type="component" value="Unassembled WGS sequence"/>
</dbReference>
<organism evidence="1 2">
    <name type="scientific">Edwardsiella hoshinae</name>
    <dbReference type="NCBI Taxonomy" id="93378"/>
    <lineage>
        <taxon>Bacteria</taxon>
        <taxon>Pseudomonadati</taxon>
        <taxon>Pseudomonadota</taxon>
        <taxon>Gammaproteobacteria</taxon>
        <taxon>Enterobacterales</taxon>
        <taxon>Hafniaceae</taxon>
        <taxon>Edwardsiella</taxon>
    </lineage>
</organism>
<accession>A0A376DEV7</accession>